<organism evidence="1 2">
    <name type="scientific">Sphingobacterium yanglingense</name>
    <dbReference type="NCBI Taxonomy" id="1437280"/>
    <lineage>
        <taxon>Bacteria</taxon>
        <taxon>Pseudomonadati</taxon>
        <taxon>Bacteroidota</taxon>
        <taxon>Sphingobacteriia</taxon>
        <taxon>Sphingobacteriales</taxon>
        <taxon>Sphingobacteriaceae</taxon>
        <taxon>Sphingobacterium</taxon>
    </lineage>
</organism>
<dbReference type="Proteomes" id="UP000295292">
    <property type="component" value="Unassembled WGS sequence"/>
</dbReference>
<proteinExistence type="predicted"/>
<dbReference type="EMBL" id="SNYV01000015">
    <property type="protein sequence ID" value="TDQ76643.1"/>
    <property type="molecule type" value="Genomic_DNA"/>
</dbReference>
<dbReference type="OrthoDB" id="893724at2"/>
<dbReference type="PROSITE" id="PS51257">
    <property type="entry name" value="PROKAR_LIPOPROTEIN"/>
    <property type="match status" value="1"/>
</dbReference>
<sequence length="250" mass="28516">MKFLIPIFLLFFAISWVSCQKDGEEISTEEENLALDPINRDSISFTLNGIVYGSKEMDGFGFANKQTNVMPYAEPVNTREAAYVTGGHWWYGESDSLLFEQTFSFKSPEFTNISIGLSQKYATKDLVKKDNLLVPYKSDSTFRVGPKDFATDNNLENKTHGVSLELNPIQTKERLTTSIPALSILVRSHLDNHLQDDSYFHIINLDTLKNDALRVEARFEVNVYTEDGTAYRIKDGFVRFKTKLKQLDVK</sequence>
<dbReference type="RefSeq" id="WP_133585445.1">
    <property type="nucleotide sequence ID" value="NZ_SNYV01000015.1"/>
</dbReference>
<protein>
    <submittedName>
        <fullName evidence="1">Uncharacterized protein</fullName>
    </submittedName>
</protein>
<accession>A0A4R6WF31</accession>
<dbReference type="AlphaFoldDB" id="A0A4R6WF31"/>
<name>A0A4R6WF31_9SPHI</name>
<reference evidence="1 2" key="1">
    <citation type="submission" date="2019-03" db="EMBL/GenBank/DDBJ databases">
        <title>Genomic Encyclopedia of Archaeal and Bacterial Type Strains, Phase II (KMG-II): from individual species to whole genera.</title>
        <authorList>
            <person name="Goeker M."/>
        </authorList>
    </citation>
    <scope>NUCLEOTIDE SEQUENCE [LARGE SCALE GENOMIC DNA]</scope>
    <source>
        <strain evidence="1 2">DSM 28353</strain>
    </source>
</reference>
<gene>
    <name evidence="1" type="ORF">CLV99_3236</name>
</gene>
<evidence type="ECO:0000313" key="2">
    <source>
        <dbReference type="Proteomes" id="UP000295292"/>
    </source>
</evidence>
<evidence type="ECO:0000313" key="1">
    <source>
        <dbReference type="EMBL" id="TDQ76643.1"/>
    </source>
</evidence>
<keyword evidence="2" id="KW-1185">Reference proteome</keyword>
<comment type="caution">
    <text evidence="1">The sequence shown here is derived from an EMBL/GenBank/DDBJ whole genome shotgun (WGS) entry which is preliminary data.</text>
</comment>